<sequence length="415" mass="47607">MPSSPSLLQRFHTMFKRRGQPINGWNIPLPPDLMYHIIDTYLATSTIIALCVAFPVLRSYCHPQPYRHIAVYIHKAWLPSQKFSIRIELSKCPPTLEQDNPMSLSTLDDLGFAGKGKARGVLSLVSDLTHDLTSIHMDITVRWNELDKYVKVYIFALLQRSGLRSVTLKHCDIPVNLLGLVQNLQTLDVDMSLGRPDNVSLSGKREKVYVEEVRLRDGLQDCLIGPGTPFDWSRLRAIEYYGCQGNPHRLLELCSSSLQVLGLAIYSGDVPKYIDLSVLPNLRHLTLFISLGYHTEQTVYDNPGIDSTFKPFRWARYILASCNERNTVEKIVLILSTVYRQDLRECDWLSVDKIFEREGTWMSLKEVLVVNCEFGEHCTYRELQPDQLEYIEASPTPCLQAREVIKWRRYVKGTT</sequence>
<proteinExistence type="predicted"/>
<organism evidence="1 2">
    <name type="scientific">Laccaria amethystina LaAM-08-1</name>
    <dbReference type="NCBI Taxonomy" id="1095629"/>
    <lineage>
        <taxon>Eukaryota</taxon>
        <taxon>Fungi</taxon>
        <taxon>Dikarya</taxon>
        <taxon>Basidiomycota</taxon>
        <taxon>Agaricomycotina</taxon>
        <taxon>Agaricomycetes</taxon>
        <taxon>Agaricomycetidae</taxon>
        <taxon>Agaricales</taxon>
        <taxon>Agaricineae</taxon>
        <taxon>Hydnangiaceae</taxon>
        <taxon>Laccaria</taxon>
    </lineage>
</organism>
<reference evidence="2" key="2">
    <citation type="submission" date="2015-01" db="EMBL/GenBank/DDBJ databases">
        <title>Evolutionary Origins and Diversification of the Mycorrhizal Mutualists.</title>
        <authorList>
            <consortium name="DOE Joint Genome Institute"/>
            <consortium name="Mycorrhizal Genomics Consortium"/>
            <person name="Kohler A."/>
            <person name="Kuo A."/>
            <person name="Nagy L.G."/>
            <person name="Floudas D."/>
            <person name="Copeland A."/>
            <person name="Barry K.W."/>
            <person name="Cichocki N."/>
            <person name="Veneault-Fourrey C."/>
            <person name="LaButti K."/>
            <person name="Lindquist E.A."/>
            <person name="Lipzen A."/>
            <person name="Lundell T."/>
            <person name="Morin E."/>
            <person name="Murat C."/>
            <person name="Riley R."/>
            <person name="Ohm R."/>
            <person name="Sun H."/>
            <person name="Tunlid A."/>
            <person name="Henrissat B."/>
            <person name="Grigoriev I.V."/>
            <person name="Hibbett D.S."/>
            <person name="Martin F."/>
        </authorList>
    </citation>
    <scope>NUCLEOTIDE SEQUENCE [LARGE SCALE GENOMIC DNA]</scope>
    <source>
        <strain evidence="2">LaAM-08-1</strain>
    </source>
</reference>
<reference evidence="1 2" key="1">
    <citation type="submission" date="2014-04" db="EMBL/GenBank/DDBJ databases">
        <authorList>
            <consortium name="DOE Joint Genome Institute"/>
            <person name="Kuo A."/>
            <person name="Kohler A."/>
            <person name="Nagy L.G."/>
            <person name="Floudas D."/>
            <person name="Copeland A."/>
            <person name="Barry K.W."/>
            <person name="Cichocki N."/>
            <person name="Veneault-Fourrey C."/>
            <person name="LaButti K."/>
            <person name="Lindquist E.A."/>
            <person name="Lipzen A."/>
            <person name="Lundell T."/>
            <person name="Morin E."/>
            <person name="Murat C."/>
            <person name="Sun H."/>
            <person name="Tunlid A."/>
            <person name="Henrissat B."/>
            <person name="Grigoriev I.V."/>
            <person name="Hibbett D.S."/>
            <person name="Martin F."/>
            <person name="Nordberg H.P."/>
            <person name="Cantor M.N."/>
            <person name="Hua S.X."/>
        </authorList>
    </citation>
    <scope>NUCLEOTIDE SEQUENCE [LARGE SCALE GENOMIC DNA]</scope>
    <source>
        <strain evidence="1 2">LaAM-08-1</strain>
    </source>
</reference>
<keyword evidence="2" id="KW-1185">Reference proteome</keyword>
<accession>A0A0C9X6H3</accession>
<evidence type="ECO:0000313" key="1">
    <source>
        <dbReference type="EMBL" id="KIJ91997.1"/>
    </source>
</evidence>
<name>A0A0C9X6H3_9AGAR</name>
<protein>
    <submittedName>
        <fullName evidence="1">Unplaced genomic scaffold K443scaffold_413, whole genome shotgun sequence</fullName>
    </submittedName>
</protein>
<dbReference type="OrthoDB" id="2864393at2759"/>
<gene>
    <name evidence="1" type="ORF">K443DRAFT_685516</name>
</gene>
<dbReference type="EMBL" id="KN838948">
    <property type="protein sequence ID" value="KIJ91997.1"/>
    <property type="molecule type" value="Genomic_DNA"/>
</dbReference>
<dbReference type="Proteomes" id="UP000054477">
    <property type="component" value="Unassembled WGS sequence"/>
</dbReference>
<dbReference type="AlphaFoldDB" id="A0A0C9X6H3"/>
<evidence type="ECO:0000313" key="2">
    <source>
        <dbReference type="Proteomes" id="UP000054477"/>
    </source>
</evidence>
<dbReference type="HOGENOM" id="CLU_035833_0_0_1"/>